<organism evidence="2 3">
    <name type="scientific">Catellatospora bangladeshensis</name>
    <dbReference type="NCBI Taxonomy" id="310355"/>
    <lineage>
        <taxon>Bacteria</taxon>
        <taxon>Bacillati</taxon>
        <taxon>Actinomycetota</taxon>
        <taxon>Actinomycetes</taxon>
        <taxon>Micromonosporales</taxon>
        <taxon>Micromonosporaceae</taxon>
        <taxon>Catellatospora</taxon>
    </lineage>
</organism>
<reference evidence="2 3" key="1">
    <citation type="submission" date="2021-01" db="EMBL/GenBank/DDBJ databases">
        <title>Whole genome shotgun sequence of Catellatospora bangladeshensis NBRC 107357.</title>
        <authorList>
            <person name="Komaki H."/>
            <person name="Tamura T."/>
        </authorList>
    </citation>
    <scope>NUCLEOTIDE SEQUENCE [LARGE SCALE GENOMIC DNA]</scope>
    <source>
        <strain evidence="2 3">NBRC 107357</strain>
    </source>
</reference>
<feature type="compositionally biased region" description="Basic and acidic residues" evidence="1">
    <location>
        <begin position="66"/>
        <end position="78"/>
    </location>
</feature>
<dbReference type="Proteomes" id="UP000601223">
    <property type="component" value="Unassembled WGS sequence"/>
</dbReference>
<evidence type="ECO:0000256" key="1">
    <source>
        <dbReference type="SAM" id="MobiDB-lite"/>
    </source>
</evidence>
<name>A0A8J3JUX3_9ACTN</name>
<sequence length="78" mass="8416">MLTPGGGARKRAVPVRTGTGRGWRLPEGTEPKLRPPDVRWSKKPSYLSHPVGMVASSRTETGAAPTDHRGARVDSRGR</sequence>
<feature type="compositionally biased region" description="Basic and acidic residues" evidence="1">
    <location>
        <begin position="27"/>
        <end position="40"/>
    </location>
</feature>
<protein>
    <submittedName>
        <fullName evidence="2">Uncharacterized protein</fullName>
    </submittedName>
</protein>
<dbReference type="EMBL" id="BONF01000034">
    <property type="protein sequence ID" value="GIF84169.1"/>
    <property type="molecule type" value="Genomic_DNA"/>
</dbReference>
<feature type="region of interest" description="Disordered" evidence="1">
    <location>
        <begin position="1"/>
        <end position="78"/>
    </location>
</feature>
<gene>
    <name evidence="2" type="ORF">Cba03nite_55180</name>
</gene>
<accession>A0A8J3JUX3</accession>
<keyword evidence="3" id="KW-1185">Reference proteome</keyword>
<evidence type="ECO:0000313" key="2">
    <source>
        <dbReference type="EMBL" id="GIF84169.1"/>
    </source>
</evidence>
<proteinExistence type="predicted"/>
<dbReference type="AlphaFoldDB" id="A0A8J3JUX3"/>
<evidence type="ECO:0000313" key="3">
    <source>
        <dbReference type="Proteomes" id="UP000601223"/>
    </source>
</evidence>
<comment type="caution">
    <text evidence="2">The sequence shown here is derived from an EMBL/GenBank/DDBJ whole genome shotgun (WGS) entry which is preliminary data.</text>
</comment>